<evidence type="ECO:0000313" key="2">
    <source>
        <dbReference type="Proteomes" id="UP000515811"/>
    </source>
</evidence>
<reference evidence="1 2" key="1">
    <citation type="submission" date="2020-08" db="EMBL/GenBank/DDBJ databases">
        <title>Genome sequence of Diaphorobacter ruginosibacter DSM 27467T.</title>
        <authorList>
            <person name="Hyun D.-W."/>
            <person name="Bae J.-W."/>
        </authorList>
    </citation>
    <scope>NUCLEOTIDE SEQUENCE [LARGE SCALE GENOMIC DNA]</scope>
    <source>
        <strain evidence="1 2">DSM 27467</strain>
    </source>
</reference>
<keyword evidence="2" id="KW-1185">Reference proteome</keyword>
<protein>
    <submittedName>
        <fullName evidence="1">Uncharacterized protein</fullName>
    </submittedName>
</protein>
<dbReference type="EMBL" id="CP060714">
    <property type="protein sequence ID" value="QNN59253.1"/>
    <property type="molecule type" value="Genomic_DNA"/>
</dbReference>
<evidence type="ECO:0000313" key="1">
    <source>
        <dbReference type="EMBL" id="QNN59253.1"/>
    </source>
</evidence>
<sequence length="134" mass="13936">MDSTLLSLRQRLLACWLMLALVLSPALGLVHQVVHTPGLAPHVVQPAGGDIAQPATKQALDAIHALFAGHSKAECVLLDQMALGHALLAKALPLLQVVPAAVPVALIASEWGAQHASPFQARGPPRLLSEAAAH</sequence>
<organism evidence="1 2">
    <name type="scientific">Diaphorobacter ruginosibacter</name>
    <dbReference type="NCBI Taxonomy" id="1715720"/>
    <lineage>
        <taxon>Bacteria</taxon>
        <taxon>Pseudomonadati</taxon>
        <taxon>Pseudomonadota</taxon>
        <taxon>Betaproteobacteria</taxon>
        <taxon>Burkholderiales</taxon>
        <taxon>Comamonadaceae</taxon>
        <taxon>Diaphorobacter</taxon>
    </lineage>
</organism>
<proteinExistence type="predicted"/>
<accession>A0A7G9RUH8</accession>
<gene>
    <name evidence="1" type="ORF">H9K76_10980</name>
</gene>
<dbReference type="RefSeq" id="WP_187600266.1">
    <property type="nucleotide sequence ID" value="NZ_CP060714.1"/>
</dbReference>
<name>A0A7G9RUH8_9BURK</name>
<dbReference type="AlphaFoldDB" id="A0A7G9RUH8"/>
<dbReference type="KEGG" id="drg:H9K76_10980"/>
<dbReference type="Proteomes" id="UP000515811">
    <property type="component" value="Chromosome"/>
</dbReference>